<dbReference type="FunFam" id="1.10.510.10:FF:000211">
    <property type="entry name" value="Cyclin-dependent kinase G-2"/>
    <property type="match status" value="1"/>
</dbReference>
<feature type="region of interest" description="Disordered" evidence="11">
    <location>
        <begin position="200"/>
        <end position="247"/>
    </location>
</feature>
<dbReference type="InterPro" id="IPR000719">
    <property type="entry name" value="Prot_kinase_dom"/>
</dbReference>
<evidence type="ECO:0000256" key="1">
    <source>
        <dbReference type="ARBA" id="ARBA00006485"/>
    </source>
</evidence>
<comment type="catalytic activity">
    <reaction evidence="9">
        <text>L-threonyl-[protein] + ATP = O-phospho-L-threonyl-[protein] + ADP + H(+)</text>
        <dbReference type="Rhea" id="RHEA:46608"/>
        <dbReference type="Rhea" id="RHEA-COMP:11060"/>
        <dbReference type="Rhea" id="RHEA-COMP:11605"/>
        <dbReference type="ChEBI" id="CHEBI:15378"/>
        <dbReference type="ChEBI" id="CHEBI:30013"/>
        <dbReference type="ChEBI" id="CHEBI:30616"/>
        <dbReference type="ChEBI" id="CHEBI:61977"/>
        <dbReference type="ChEBI" id="CHEBI:456216"/>
        <dbReference type="EC" id="2.7.11.22"/>
    </reaction>
</comment>
<proteinExistence type="inferred from homology"/>
<reference evidence="13" key="1">
    <citation type="submission" date="2022-12" db="EMBL/GenBank/DDBJ databases">
        <title>Draft genome assemblies for two species of Escallonia (Escalloniales).</title>
        <authorList>
            <person name="Chanderbali A."/>
            <person name="Dervinis C."/>
            <person name="Anghel I."/>
            <person name="Soltis D."/>
            <person name="Soltis P."/>
            <person name="Zapata F."/>
        </authorList>
    </citation>
    <scope>NUCLEOTIDE SEQUENCE</scope>
    <source>
        <strain evidence="13">UCBG92.1500</strain>
        <tissue evidence="13">Leaf</tissue>
    </source>
</reference>
<dbReference type="EC" id="2.7.11.22" evidence="2"/>
<dbReference type="InterPro" id="IPR008271">
    <property type="entry name" value="Ser/Thr_kinase_AS"/>
</dbReference>
<dbReference type="Pfam" id="PF00069">
    <property type="entry name" value="Pkinase"/>
    <property type="match status" value="1"/>
</dbReference>
<gene>
    <name evidence="13" type="ORF">RJ640_030335</name>
</gene>
<dbReference type="PROSITE" id="PS50011">
    <property type="entry name" value="PROTEIN_KINASE_DOM"/>
    <property type="match status" value="1"/>
</dbReference>
<dbReference type="SMART" id="SM00220">
    <property type="entry name" value="S_TKc"/>
    <property type="match status" value="1"/>
</dbReference>
<dbReference type="CDD" id="cd07843">
    <property type="entry name" value="STKc_CDC2L1"/>
    <property type="match status" value="1"/>
</dbReference>
<evidence type="ECO:0000256" key="3">
    <source>
        <dbReference type="ARBA" id="ARBA00022527"/>
    </source>
</evidence>
<sequence>MAAGRYQVSSKRDLYVSRKERESHRYKNGYHDHQASANRSYDAKVVGRGTNARRWRDGSDGRWGSTDAFENNGTIKKRKISPIASERDAKEVRISSKNRVVPRSSPFLPLSASKSVSQLPDIILDEQIGGYIVGATQIGGLQISPAEAGSTVTTDACSDFASSTSKVCRSIDHVVDKLEERVRSEEPNIATSKWASLQISSESNISSPESGEFLREGTEDESEKAGSSASGDYPPANGLGNEDDDVMETDDKCCDVARISELESEDDGICGIQAPAVPKYRRINMLHGCRSVFEYEKLNKINEGTYGVVYRAKDKKTGDIVALKRVKMAENTEGFPVSSLREINLLMSLNHPSIVEVREVVMDANFDGVYMVMEYMEHDLKGLMANMKHRLSQGEVKYLMLQLLQGVKFLHDNWVLHRDLKASNLLLNNDGELKICDFGLSRQYGRPLKPYTPLVVTLWYRAPELLLGAKQYSTAIDMWSVGCIMAEMLTQVPLFDGKNEIEQLHKIFKTLGTPDEMTWPGLSNLPGGKVTFAKQPNQLRSKFPSYVSYGSPIITEKGFDLLSKLLTYDPAKRITAEDALNHDWFHKDSVPMSKPTFSC</sequence>
<feature type="compositionally biased region" description="Basic and acidic residues" evidence="11">
    <location>
        <begin position="10"/>
        <end position="34"/>
    </location>
</feature>
<dbReference type="Proteomes" id="UP001187471">
    <property type="component" value="Unassembled WGS sequence"/>
</dbReference>
<evidence type="ECO:0000256" key="2">
    <source>
        <dbReference type="ARBA" id="ARBA00012425"/>
    </source>
</evidence>
<keyword evidence="3" id="KW-0723">Serine/threonine-protein kinase</keyword>
<feature type="domain" description="Protein kinase" evidence="12">
    <location>
        <begin position="295"/>
        <end position="585"/>
    </location>
</feature>
<evidence type="ECO:0000313" key="13">
    <source>
        <dbReference type="EMBL" id="KAK2971369.1"/>
    </source>
</evidence>
<evidence type="ECO:0000256" key="5">
    <source>
        <dbReference type="ARBA" id="ARBA00022679"/>
    </source>
</evidence>
<dbReference type="InterPro" id="IPR045267">
    <property type="entry name" value="CDK11/PITSLRE_STKc"/>
</dbReference>
<dbReference type="GO" id="GO:0005634">
    <property type="term" value="C:nucleus"/>
    <property type="evidence" value="ECO:0007669"/>
    <property type="project" value="TreeGrafter"/>
</dbReference>
<dbReference type="Gene3D" id="1.10.510.10">
    <property type="entry name" value="Transferase(Phosphotransferase) domain 1"/>
    <property type="match status" value="1"/>
</dbReference>
<dbReference type="AlphaFoldDB" id="A0AA88U4Z2"/>
<evidence type="ECO:0000256" key="4">
    <source>
        <dbReference type="ARBA" id="ARBA00022553"/>
    </source>
</evidence>
<organism evidence="13 14">
    <name type="scientific">Escallonia rubra</name>
    <dbReference type="NCBI Taxonomy" id="112253"/>
    <lineage>
        <taxon>Eukaryota</taxon>
        <taxon>Viridiplantae</taxon>
        <taxon>Streptophyta</taxon>
        <taxon>Embryophyta</taxon>
        <taxon>Tracheophyta</taxon>
        <taxon>Spermatophyta</taxon>
        <taxon>Magnoliopsida</taxon>
        <taxon>eudicotyledons</taxon>
        <taxon>Gunneridae</taxon>
        <taxon>Pentapetalae</taxon>
        <taxon>asterids</taxon>
        <taxon>campanulids</taxon>
        <taxon>Escalloniales</taxon>
        <taxon>Escalloniaceae</taxon>
        <taxon>Escallonia</taxon>
    </lineage>
</organism>
<evidence type="ECO:0000259" key="12">
    <source>
        <dbReference type="PROSITE" id="PS50011"/>
    </source>
</evidence>
<dbReference type="GO" id="GO:0010556">
    <property type="term" value="P:regulation of macromolecule biosynthetic process"/>
    <property type="evidence" value="ECO:0007669"/>
    <property type="project" value="UniProtKB-ARBA"/>
</dbReference>
<dbReference type="GO" id="GO:0004693">
    <property type="term" value="F:cyclin-dependent protein serine/threonine kinase activity"/>
    <property type="evidence" value="ECO:0007669"/>
    <property type="project" value="UniProtKB-EC"/>
</dbReference>
<dbReference type="Gene3D" id="3.30.200.20">
    <property type="entry name" value="Phosphorylase Kinase, domain 1"/>
    <property type="match status" value="1"/>
</dbReference>
<dbReference type="GO" id="GO:0080090">
    <property type="term" value="P:regulation of primary metabolic process"/>
    <property type="evidence" value="ECO:0007669"/>
    <property type="project" value="UniProtKB-ARBA"/>
</dbReference>
<keyword evidence="8" id="KW-0067">ATP-binding</keyword>
<evidence type="ECO:0000256" key="6">
    <source>
        <dbReference type="ARBA" id="ARBA00022741"/>
    </source>
</evidence>
<keyword evidence="6" id="KW-0547">Nucleotide-binding</keyword>
<dbReference type="EMBL" id="JAVXUO010002587">
    <property type="protein sequence ID" value="KAK2971369.1"/>
    <property type="molecule type" value="Genomic_DNA"/>
</dbReference>
<dbReference type="InterPro" id="IPR011009">
    <property type="entry name" value="Kinase-like_dom_sf"/>
</dbReference>
<dbReference type="GO" id="GO:0005524">
    <property type="term" value="F:ATP binding"/>
    <property type="evidence" value="ECO:0007669"/>
    <property type="project" value="UniProtKB-KW"/>
</dbReference>
<comment type="similarity">
    <text evidence="1">Belongs to the protein kinase superfamily. CMGC Ser/Thr protein kinase family. CDC2/CDKX subfamily.</text>
</comment>
<keyword evidence="14" id="KW-1185">Reference proteome</keyword>
<keyword evidence="5" id="KW-0808">Transferase</keyword>
<dbReference type="FunFam" id="3.30.200.20:FF:000172">
    <property type="entry name" value="cyclin-dependent kinase G-2 isoform X1"/>
    <property type="match status" value="1"/>
</dbReference>
<evidence type="ECO:0000313" key="14">
    <source>
        <dbReference type="Proteomes" id="UP001187471"/>
    </source>
</evidence>
<keyword evidence="4" id="KW-0597">Phosphoprotein</keyword>
<evidence type="ECO:0000256" key="9">
    <source>
        <dbReference type="ARBA" id="ARBA00047811"/>
    </source>
</evidence>
<evidence type="ECO:0000256" key="8">
    <source>
        <dbReference type="ARBA" id="ARBA00022840"/>
    </source>
</evidence>
<dbReference type="InterPro" id="IPR050108">
    <property type="entry name" value="CDK"/>
</dbReference>
<feature type="compositionally biased region" description="Low complexity" evidence="11">
    <location>
        <begin position="200"/>
        <end position="210"/>
    </location>
</feature>
<feature type="region of interest" description="Disordered" evidence="11">
    <location>
        <begin position="1"/>
        <end position="45"/>
    </location>
</feature>
<evidence type="ECO:0000256" key="11">
    <source>
        <dbReference type="SAM" id="MobiDB-lite"/>
    </source>
</evidence>
<keyword evidence="7" id="KW-0418">Kinase</keyword>
<accession>A0AA88U4Z2</accession>
<dbReference type="PANTHER" id="PTHR24056:SF415">
    <property type="entry name" value="CYCLIN-DEPENDENT KINASE G1"/>
    <property type="match status" value="1"/>
</dbReference>
<comment type="catalytic activity">
    <reaction evidence="10">
        <text>L-seryl-[protein] + ATP = O-phospho-L-seryl-[protein] + ADP + H(+)</text>
        <dbReference type="Rhea" id="RHEA:17989"/>
        <dbReference type="Rhea" id="RHEA-COMP:9863"/>
        <dbReference type="Rhea" id="RHEA-COMP:11604"/>
        <dbReference type="ChEBI" id="CHEBI:15378"/>
        <dbReference type="ChEBI" id="CHEBI:29999"/>
        <dbReference type="ChEBI" id="CHEBI:30616"/>
        <dbReference type="ChEBI" id="CHEBI:83421"/>
        <dbReference type="ChEBI" id="CHEBI:456216"/>
        <dbReference type="EC" id="2.7.11.22"/>
    </reaction>
</comment>
<protein>
    <recommendedName>
        <fullName evidence="2">cyclin-dependent kinase</fullName>
        <ecNumber evidence="2">2.7.11.22</ecNumber>
    </recommendedName>
</protein>
<comment type="caution">
    <text evidence="13">The sequence shown here is derived from an EMBL/GenBank/DDBJ whole genome shotgun (WGS) entry which is preliminary data.</text>
</comment>
<evidence type="ECO:0000256" key="10">
    <source>
        <dbReference type="ARBA" id="ARBA00048367"/>
    </source>
</evidence>
<name>A0AA88U4Z2_9ASTE</name>
<dbReference type="PROSITE" id="PS00108">
    <property type="entry name" value="PROTEIN_KINASE_ST"/>
    <property type="match status" value="1"/>
</dbReference>
<dbReference type="GO" id="GO:0007346">
    <property type="term" value="P:regulation of mitotic cell cycle"/>
    <property type="evidence" value="ECO:0007669"/>
    <property type="project" value="TreeGrafter"/>
</dbReference>
<evidence type="ECO:0000256" key="7">
    <source>
        <dbReference type="ARBA" id="ARBA00022777"/>
    </source>
</evidence>
<dbReference type="PANTHER" id="PTHR24056">
    <property type="entry name" value="CELL DIVISION PROTEIN KINASE"/>
    <property type="match status" value="1"/>
</dbReference>
<dbReference type="SUPFAM" id="SSF56112">
    <property type="entry name" value="Protein kinase-like (PK-like)"/>
    <property type="match status" value="1"/>
</dbReference>